<evidence type="ECO:0000313" key="2">
    <source>
        <dbReference type="EMBL" id="RUS92237.1"/>
    </source>
</evidence>
<accession>A0A433UEF5</accession>
<evidence type="ECO:0000313" key="3">
    <source>
        <dbReference type="Proteomes" id="UP000271974"/>
    </source>
</evidence>
<evidence type="ECO:0000256" key="1">
    <source>
        <dbReference type="ARBA" id="ARBA00001962"/>
    </source>
</evidence>
<dbReference type="Proteomes" id="UP000271974">
    <property type="component" value="Unassembled WGS sequence"/>
</dbReference>
<dbReference type="SUPFAM" id="SSF51197">
    <property type="entry name" value="Clavaminate synthase-like"/>
    <property type="match status" value="1"/>
</dbReference>
<dbReference type="EMBL" id="RQTK01000001">
    <property type="protein sequence ID" value="RUS92237.1"/>
    <property type="molecule type" value="Genomic_DNA"/>
</dbReference>
<organism evidence="2 3">
    <name type="scientific">Elysia chlorotica</name>
    <name type="common">Eastern emerald elysia</name>
    <name type="synonym">Sea slug</name>
    <dbReference type="NCBI Taxonomy" id="188477"/>
    <lineage>
        <taxon>Eukaryota</taxon>
        <taxon>Metazoa</taxon>
        <taxon>Spiralia</taxon>
        <taxon>Lophotrochozoa</taxon>
        <taxon>Mollusca</taxon>
        <taxon>Gastropoda</taxon>
        <taxon>Heterobranchia</taxon>
        <taxon>Euthyneura</taxon>
        <taxon>Panpulmonata</taxon>
        <taxon>Sacoglossa</taxon>
        <taxon>Placobranchoidea</taxon>
        <taxon>Plakobranchidae</taxon>
        <taxon>Elysia</taxon>
    </lineage>
</organism>
<dbReference type="AlphaFoldDB" id="A0A433UEF5"/>
<keyword evidence="3" id="KW-1185">Reference proteome</keyword>
<protein>
    <submittedName>
        <fullName evidence="2">Uncharacterized protein</fullName>
    </submittedName>
</protein>
<sequence length="127" mass="14437">MIRDFNDLGYFLVRGILSPEELSKIKQTVETESFLRHAFWALNPHTGTTECRKVMWRHPGNDVTGMLARSEKIAGTCEKVLGGEVYHYHTKLMTKAARTGGKHVWHQDYGGLKWLISDYTDSIVTGP</sequence>
<dbReference type="Gene3D" id="2.60.120.620">
    <property type="entry name" value="q2cbj1_9rhob like domain"/>
    <property type="match status" value="1"/>
</dbReference>
<dbReference type="Pfam" id="PF05721">
    <property type="entry name" value="PhyH"/>
    <property type="match status" value="1"/>
</dbReference>
<gene>
    <name evidence="2" type="ORF">EGW08_000090</name>
</gene>
<name>A0A433UEF5_ELYCH</name>
<dbReference type="PANTHER" id="PTHR20883:SF51">
    <property type="entry name" value="PHYTANOYL-COA HYDROXYLASE"/>
    <property type="match status" value="1"/>
</dbReference>
<dbReference type="OrthoDB" id="2328924at2759"/>
<comment type="caution">
    <text evidence="2">The sequence shown here is derived from an EMBL/GenBank/DDBJ whole genome shotgun (WGS) entry which is preliminary data.</text>
</comment>
<reference evidence="2 3" key="1">
    <citation type="submission" date="2019-01" db="EMBL/GenBank/DDBJ databases">
        <title>A draft genome assembly of the solar-powered sea slug Elysia chlorotica.</title>
        <authorList>
            <person name="Cai H."/>
            <person name="Li Q."/>
            <person name="Fang X."/>
            <person name="Li J."/>
            <person name="Curtis N.E."/>
            <person name="Altenburger A."/>
            <person name="Shibata T."/>
            <person name="Feng M."/>
            <person name="Maeda T."/>
            <person name="Schwartz J.A."/>
            <person name="Shigenobu S."/>
            <person name="Lundholm N."/>
            <person name="Nishiyama T."/>
            <person name="Yang H."/>
            <person name="Hasebe M."/>
            <person name="Li S."/>
            <person name="Pierce S.K."/>
            <person name="Wang J."/>
        </authorList>
    </citation>
    <scope>NUCLEOTIDE SEQUENCE [LARGE SCALE GENOMIC DNA]</scope>
    <source>
        <strain evidence="2">EC2010</strain>
        <tissue evidence="2">Whole organism of an adult</tissue>
    </source>
</reference>
<comment type="cofactor">
    <cofactor evidence="1">
        <name>Fe cation</name>
        <dbReference type="ChEBI" id="CHEBI:24875"/>
    </cofactor>
</comment>
<proteinExistence type="predicted"/>
<dbReference type="PANTHER" id="PTHR20883">
    <property type="entry name" value="PHYTANOYL-COA DIOXYGENASE DOMAIN CONTAINING 1"/>
    <property type="match status" value="1"/>
</dbReference>
<dbReference type="InterPro" id="IPR008775">
    <property type="entry name" value="Phytyl_CoA_dOase-like"/>
</dbReference>